<dbReference type="PANTHER" id="PTHR14553:SF1">
    <property type="entry name" value="SIMILAR TO CHROMOSOME 1 OPEN READING FRAME 50"/>
    <property type="match status" value="1"/>
</dbReference>
<accession>A0ABD2PKT6</accession>
<evidence type="ECO:0000313" key="2">
    <source>
        <dbReference type="Proteomes" id="UP001626550"/>
    </source>
</evidence>
<comment type="caution">
    <text evidence="1">The sequence shown here is derived from an EMBL/GenBank/DDBJ whole genome shotgun (WGS) entry which is preliminary data.</text>
</comment>
<evidence type="ECO:0000313" key="1">
    <source>
        <dbReference type="EMBL" id="KAL3307705.1"/>
    </source>
</evidence>
<keyword evidence="2" id="KW-1185">Reference proteome</keyword>
<dbReference type="Pfam" id="PF10504">
    <property type="entry name" value="DUF2452"/>
    <property type="match status" value="1"/>
</dbReference>
<dbReference type="InterPro" id="IPR019534">
    <property type="entry name" value="DUF2452"/>
</dbReference>
<dbReference type="AlphaFoldDB" id="A0ABD2PKT6"/>
<gene>
    <name evidence="1" type="ORF">Ciccas_013778</name>
</gene>
<protein>
    <submittedName>
        <fullName evidence="1">Uncharacterized protein</fullName>
    </submittedName>
</protein>
<reference evidence="1 2" key="1">
    <citation type="submission" date="2024-11" db="EMBL/GenBank/DDBJ databases">
        <title>Adaptive evolution of stress response genes in parasites aligns with host niche diversity.</title>
        <authorList>
            <person name="Hahn C."/>
            <person name="Resl P."/>
        </authorList>
    </citation>
    <scope>NUCLEOTIDE SEQUENCE [LARGE SCALE GENOMIC DNA]</scope>
    <source>
        <strain evidence="1">EGGRZ-B1_66</strain>
        <tissue evidence="1">Body</tissue>
    </source>
</reference>
<proteinExistence type="predicted"/>
<organism evidence="1 2">
    <name type="scientific">Cichlidogyrus casuarinus</name>
    <dbReference type="NCBI Taxonomy" id="1844966"/>
    <lineage>
        <taxon>Eukaryota</taxon>
        <taxon>Metazoa</taxon>
        <taxon>Spiralia</taxon>
        <taxon>Lophotrochozoa</taxon>
        <taxon>Platyhelminthes</taxon>
        <taxon>Monogenea</taxon>
        <taxon>Monopisthocotylea</taxon>
        <taxon>Dactylogyridea</taxon>
        <taxon>Ancyrocephalidae</taxon>
        <taxon>Cichlidogyrus</taxon>
    </lineage>
</organism>
<sequence>MSSIEDITELDQNSGAAKFILDIKRATKPSEPEDLVELVNHVKSSESTLQHTSLNRLRDIIHQVNFLKREATKILLESKRDTQLHEAASNLIKKPGHLYHFYEKSDGSKTLSLIAPKVCSL</sequence>
<dbReference type="PANTHER" id="PTHR14553">
    <property type="entry name" value="UNCHARACTERIZED PROTEIN C1ORF50"/>
    <property type="match status" value="1"/>
</dbReference>
<dbReference type="Proteomes" id="UP001626550">
    <property type="component" value="Unassembled WGS sequence"/>
</dbReference>
<name>A0ABD2PKT6_9PLAT</name>
<dbReference type="EMBL" id="JBJKFK010006690">
    <property type="protein sequence ID" value="KAL3307705.1"/>
    <property type="molecule type" value="Genomic_DNA"/>
</dbReference>